<feature type="binding site" evidence="9">
    <location>
        <position position="243"/>
    </location>
    <ligand>
        <name>[4Fe-4S] cluster</name>
        <dbReference type="ChEBI" id="CHEBI:49883"/>
        <label>2</label>
    </ligand>
</feature>
<feature type="binding site" evidence="9">
    <location>
        <begin position="139"/>
        <end position="141"/>
    </location>
    <ligand>
        <name>cob(II)alamin</name>
        <dbReference type="ChEBI" id="CHEBI:16304"/>
    </ligand>
</feature>
<comment type="caution">
    <text evidence="9">Lacks conserved residue(s) required for the propagation of feature annotation.</text>
</comment>
<dbReference type="SUPFAM" id="SSF48371">
    <property type="entry name" value="ARM repeat"/>
    <property type="match status" value="1"/>
</dbReference>
<feature type="binding site" evidence="9">
    <location>
        <position position="198"/>
    </location>
    <ligand>
        <name>[4Fe-4S] cluster</name>
        <dbReference type="ChEBI" id="CHEBI:49883"/>
        <label>2</label>
    </ligand>
</feature>
<feature type="binding site" evidence="9">
    <location>
        <position position="220"/>
    </location>
    <ligand>
        <name>tRNA</name>
        <dbReference type="ChEBI" id="CHEBI:17843"/>
    </ligand>
</feature>
<keyword evidence="9" id="KW-0170">Cobalt</keyword>
<evidence type="ECO:0000256" key="3">
    <source>
        <dbReference type="ARBA" id="ARBA00022694"/>
    </source>
</evidence>
<feature type="binding site" evidence="9">
    <location>
        <position position="281"/>
    </location>
    <ligand>
        <name>tRNA</name>
        <dbReference type="ChEBI" id="CHEBI:17843"/>
    </ligand>
</feature>
<keyword evidence="1 9" id="KW-0004">4Fe-4S</keyword>
<comment type="function">
    <text evidence="9">Catalyzes the conversion of epoxyqueuosine (oQ) to queuosine (Q), which is a hypermodified base found in the wobble positions of tRNA(Asp), tRNA(Asn), tRNA(His) and tRNA(Tyr).</text>
</comment>
<dbReference type="PROSITE" id="PS51379">
    <property type="entry name" value="4FE4S_FER_2"/>
    <property type="match status" value="1"/>
</dbReference>
<accession>A0A926NII0</accession>
<comment type="similarity">
    <text evidence="9">Belongs to the QueG family.</text>
</comment>
<dbReference type="PROSITE" id="PS00198">
    <property type="entry name" value="4FE4S_FER_1"/>
    <property type="match status" value="1"/>
</dbReference>
<feature type="binding site" evidence="9">
    <location>
        <position position="295"/>
    </location>
    <ligand>
        <name>tRNA</name>
        <dbReference type="ChEBI" id="CHEBI:17843"/>
    </ligand>
</feature>
<dbReference type="GO" id="GO:0031419">
    <property type="term" value="F:cobalamin binding"/>
    <property type="evidence" value="ECO:0007669"/>
    <property type="project" value="UniProtKB-KW"/>
</dbReference>
<feature type="binding site" evidence="9">
    <location>
        <position position="191"/>
    </location>
    <ligand>
        <name>[4Fe-4S] cluster</name>
        <dbReference type="ChEBI" id="CHEBI:49883"/>
        <label>1</label>
    </ligand>
</feature>
<dbReference type="InterPro" id="IPR016024">
    <property type="entry name" value="ARM-type_fold"/>
</dbReference>
<protein>
    <recommendedName>
        <fullName evidence="9">Epoxyqueuosine reductase</fullName>
        <ecNumber evidence="9">1.17.99.6</ecNumber>
    </recommendedName>
    <alternativeName>
        <fullName evidence="9">Queuosine biosynthesis protein QueG</fullName>
    </alternativeName>
</protein>
<dbReference type="InterPro" id="IPR013542">
    <property type="entry name" value="QueG_DUF1730"/>
</dbReference>
<dbReference type="GO" id="GO:0051539">
    <property type="term" value="F:4 iron, 4 sulfur cluster binding"/>
    <property type="evidence" value="ECO:0007669"/>
    <property type="project" value="UniProtKB-KW"/>
</dbReference>
<evidence type="ECO:0000256" key="8">
    <source>
        <dbReference type="ARBA" id="ARBA00023014"/>
    </source>
</evidence>
<comment type="cofactor">
    <cofactor evidence="9">
        <name>[4Fe-4S] cluster</name>
        <dbReference type="ChEBI" id="CHEBI:49883"/>
    </cofactor>
    <text evidence="9">Binds 2 [4Fe-4S] clusters per monomer.</text>
</comment>
<evidence type="ECO:0000256" key="9">
    <source>
        <dbReference type="HAMAP-Rule" id="MF_00916"/>
    </source>
</evidence>
<evidence type="ECO:0000313" key="11">
    <source>
        <dbReference type="EMBL" id="MBD1382329.1"/>
    </source>
</evidence>
<feature type="binding site" evidence="9">
    <location>
        <position position="169"/>
    </location>
    <ligand>
        <name>cob(II)alamin</name>
        <dbReference type="ChEBI" id="CHEBI:16304"/>
    </ligand>
</feature>
<feature type="binding site" evidence="9">
    <location>
        <position position="155"/>
    </location>
    <ligand>
        <name>cob(II)alamin</name>
        <dbReference type="ChEBI" id="CHEBI:16304"/>
    </ligand>
</feature>
<feature type="domain" description="4Fe-4S ferredoxin-type" evidence="10">
    <location>
        <begin position="178"/>
        <end position="208"/>
    </location>
</feature>
<comment type="cofactor">
    <cofactor evidence="9">
        <name>cob(II)alamin</name>
        <dbReference type="ChEBI" id="CHEBI:16304"/>
    </cofactor>
</comment>
<keyword evidence="2 9" id="KW-0963">Cytoplasm</keyword>
<evidence type="ECO:0000313" key="12">
    <source>
        <dbReference type="Proteomes" id="UP000626844"/>
    </source>
</evidence>
<keyword evidence="6 9" id="KW-0560">Oxidoreductase</keyword>
<comment type="subcellular location">
    <subcellularLocation>
        <location evidence="9">Cytoplasm</location>
    </subcellularLocation>
</comment>
<evidence type="ECO:0000256" key="6">
    <source>
        <dbReference type="ARBA" id="ARBA00023002"/>
    </source>
</evidence>
<comment type="catalytic activity">
    <reaction evidence="9">
        <text>epoxyqueuosine(34) in tRNA + AH2 = queuosine(34) in tRNA + A + H2O</text>
        <dbReference type="Rhea" id="RHEA:32159"/>
        <dbReference type="Rhea" id="RHEA-COMP:18571"/>
        <dbReference type="Rhea" id="RHEA-COMP:18582"/>
        <dbReference type="ChEBI" id="CHEBI:13193"/>
        <dbReference type="ChEBI" id="CHEBI:15377"/>
        <dbReference type="ChEBI" id="CHEBI:17499"/>
        <dbReference type="ChEBI" id="CHEBI:194431"/>
        <dbReference type="ChEBI" id="CHEBI:194443"/>
        <dbReference type="EC" id="1.17.99.6"/>
    </reaction>
</comment>
<gene>
    <name evidence="9 11" type="primary">queG</name>
    <name evidence="11" type="ORF">IC621_19085</name>
</gene>
<dbReference type="Pfam" id="PF13484">
    <property type="entry name" value="Fer4_16"/>
    <property type="match status" value="1"/>
</dbReference>
<dbReference type="GO" id="GO:0005737">
    <property type="term" value="C:cytoplasm"/>
    <property type="evidence" value="ECO:0007669"/>
    <property type="project" value="UniProtKB-SubCell"/>
</dbReference>
<evidence type="ECO:0000256" key="7">
    <source>
        <dbReference type="ARBA" id="ARBA00023004"/>
    </source>
</evidence>
<dbReference type="InterPro" id="IPR011989">
    <property type="entry name" value="ARM-like"/>
</dbReference>
<feature type="binding site" evidence="9">
    <location>
        <position position="280"/>
    </location>
    <ligand>
        <name>tRNA</name>
        <dbReference type="ChEBI" id="CHEBI:17843"/>
    </ligand>
</feature>
<evidence type="ECO:0000256" key="5">
    <source>
        <dbReference type="ARBA" id="ARBA00022785"/>
    </source>
</evidence>
<keyword evidence="3 9" id="KW-0819">tRNA processing</keyword>
<dbReference type="GO" id="GO:0008616">
    <property type="term" value="P:tRNA queuosine(34) biosynthetic process"/>
    <property type="evidence" value="ECO:0007669"/>
    <property type="project" value="UniProtKB-UniRule"/>
</dbReference>
<dbReference type="Gene3D" id="1.25.10.10">
    <property type="entry name" value="Leucine-rich Repeat Variant"/>
    <property type="match status" value="1"/>
</dbReference>
<dbReference type="Pfam" id="PF08331">
    <property type="entry name" value="QueG_DUF1730"/>
    <property type="match status" value="1"/>
</dbReference>
<dbReference type="InterPro" id="IPR004453">
    <property type="entry name" value="QueG"/>
</dbReference>
<dbReference type="Pfam" id="PF13646">
    <property type="entry name" value="HEAT_2"/>
    <property type="match status" value="1"/>
</dbReference>
<feature type="binding site" evidence="9">
    <location>
        <position position="158"/>
    </location>
    <ligand>
        <name>cob(II)alamin</name>
        <dbReference type="ChEBI" id="CHEBI:16304"/>
    </ligand>
</feature>
<evidence type="ECO:0000256" key="4">
    <source>
        <dbReference type="ARBA" id="ARBA00022723"/>
    </source>
</evidence>
<evidence type="ECO:0000256" key="2">
    <source>
        <dbReference type="ARBA" id="ARBA00022490"/>
    </source>
</evidence>
<dbReference type="Gene3D" id="3.30.70.20">
    <property type="match status" value="1"/>
</dbReference>
<keyword evidence="4 9" id="KW-0479">Metal-binding</keyword>
<dbReference type="SUPFAM" id="SSF54862">
    <property type="entry name" value="4Fe-4S ferredoxins"/>
    <property type="match status" value="1"/>
</dbReference>
<feature type="binding site" evidence="9">
    <location>
        <position position="194"/>
    </location>
    <ligand>
        <name>[4Fe-4S] cluster</name>
        <dbReference type="ChEBI" id="CHEBI:49883"/>
        <label>1</label>
    </ligand>
</feature>
<dbReference type="RefSeq" id="WP_191160415.1">
    <property type="nucleotide sequence ID" value="NZ_JACXAI010000029.1"/>
</dbReference>
<keyword evidence="12" id="KW-1185">Reference proteome</keyword>
<comment type="pathway">
    <text evidence="9">tRNA modification; tRNA-queuosine biosynthesis.</text>
</comment>
<dbReference type="EMBL" id="JACXAI010000029">
    <property type="protein sequence ID" value="MBD1382329.1"/>
    <property type="molecule type" value="Genomic_DNA"/>
</dbReference>
<feature type="binding site" evidence="9">
    <location>
        <position position="134"/>
    </location>
    <ligand>
        <name>cob(II)alamin</name>
        <dbReference type="ChEBI" id="CHEBI:16304"/>
    </ligand>
</feature>
<keyword evidence="5 9" id="KW-0671">Queuosine biosynthesis</keyword>
<comment type="subunit">
    <text evidence="9">Monomer.</text>
</comment>
<dbReference type="GO" id="GO:0046872">
    <property type="term" value="F:metal ion binding"/>
    <property type="evidence" value="ECO:0007669"/>
    <property type="project" value="UniProtKB-KW"/>
</dbReference>
<keyword evidence="8 9" id="KW-0411">Iron-sulfur</keyword>
<dbReference type="SMART" id="SM00567">
    <property type="entry name" value="EZ_HEAT"/>
    <property type="match status" value="2"/>
</dbReference>
<dbReference type="HAMAP" id="MF_00916">
    <property type="entry name" value="QueG"/>
    <property type="match status" value="1"/>
</dbReference>
<evidence type="ECO:0000256" key="1">
    <source>
        <dbReference type="ARBA" id="ARBA00022485"/>
    </source>
</evidence>
<evidence type="ECO:0000259" key="10">
    <source>
        <dbReference type="PROSITE" id="PS51379"/>
    </source>
</evidence>
<name>A0A926NII0_9BACI</name>
<dbReference type="InterPro" id="IPR004155">
    <property type="entry name" value="PBS_lyase_HEAT"/>
</dbReference>
<dbReference type="InterPro" id="IPR017900">
    <property type="entry name" value="4Fe4S_Fe_S_CS"/>
</dbReference>
<dbReference type="InterPro" id="IPR017896">
    <property type="entry name" value="4Fe4S_Fe-S-bd"/>
</dbReference>
<comment type="caution">
    <text evidence="11">The sequence shown here is derived from an EMBL/GenBank/DDBJ whole genome shotgun (WGS) entry which is preliminary data.</text>
</comment>
<feature type="binding site" evidence="9">
    <location>
        <position position="152"/>
    </location>
    <ligand>
        <name>cob(II)alamin</name>
        <dbReference type="ChEBI" id="CHEBI:16304"/>
    </ligand>
</feature>
<feature type="binding site" evidence="9">
    <location>
        <position position="247"/>
    </location>
    <ligand>
        <name>[4Fe-4S] cluster</name>
        <dbReference type="ChEBI" id="CHEBI:49883"/>
        <label>1</label>
    </ligand>
</feature>
<feature type="binding site" evidence="9">
    <location>
        <position position="97"/>
    </location>
    <ligand>
        <name>cob(II)alamin</name>
        <dbReference type="ChEBI" id="CHEBI:16304"/>
    </ligand>
</feature>
<feature type="binding site" evidence="9">
    <location>
        <position position="222"/>
    </location>
    <ligand>
        <name>tRNA</name>
        <dbReference type="ChEBI" id="CHEBI:17843"/>
    </ligand>
</feature>
<dbReference type="PANTHER" id="PTHR30002">
    <property type="entry name" value="EPOXYQUEUOSINE REDUCTASE"/>
    <property type="match status" value="1"/>
</dbReference>
<feature type="binding site" evidence="9">
    <location>
        <position position="57"/>
    </location>
    <ligand>
        <name>cob(II)alamin</name>
        <dbReference type="ChEBI" id="CHEBI:16304"/>
    </ligand>
</feature>
<feature type="binding site" evidence="9">
    <location>
        <position position="214"/>
    </location>
    <ligand>
        <name>[4Fe-4S] cluster</name>
        <dbReference type="ChEBI" id="CHEBI:49883"/>
        <label>2</label>
    </ligand>
</feature>
<feature type="binding site" evidence="9">
    <location>
        <begin position="240"/>
        <end position="241"/>
    </location>
    <ligand>
        <name>cob(II)alamin</name>
        <dbReference type="ChEBI" id="CHEBI:16304"/>
    </ligand>
</feature>
<feature type="binding site" evidence="9">
    <location>
        <position position="188"/>
    </location>
    <ligand>
        <name>[4Fe-4S] cluster</name>
        <dbReference type="ChEBI" id="CHEBI:49883"/>
        <label>1</label>
    </ligand>
</feature>
<sequence>MDYQALKKDVIQYSKEIGIDKIGFASADIFESLKQRLLVQQALGYQSGFEEPDIEKRTNPELLLPKARSIIAIALAYPSKMKNPPRSTKDDRRGIFCRASWGQDYHTVLRSKLKQLEEYLQACAPGAKSKSMVDTGELSDRAAAERAGIGWSGKNCAIITPEFGSYVYLGEIVTNIPFEPDTPMEDRCGSCNKCVDVCPTGALVQGGQLDSNKCIAFLTQTKGFLPEQYRSKIGNRLYGCDTCQTVCPENKGKDFHLHAEMEPDPEIAKPKLKPLLTMSNREFKEKYGHVSGSWRGKKPIQRNAILALAHFKDTTALPDLTMLLHKDPRPVIRGTAGWAIGKIGDENYKKELELALEKETDEEAAKEIEKGLNMINK</sequence>
<feature type="active site" description="Proton donor" evidence="9">
    <location>
        <position position="134"/>
    </location>
</feature>
<keyword evidence="7 9" id="KW-0408">Iron</keyword>
<proteinExistence type="inferred from homology"/>
<dbReference type="PANTHER" id="PTHR30002:SF4">
    <property type="entry name" value="EPOXYQUEUOSINE REDUCTASE"/>
    <property type="match status" value="1"/>
</dbReference>
<organism evidence="11 12">
    <name type="scientific">Metabacillus arenae</name>
    <dbReference type="NCBI Taxonomy" id="2771434"/>
    <lineage>
        <taxon>Bacteria</taxon>
        <taxon>Bacillati</taxon>
        <taxon>Bacillota</taxon>
        <taxon>Bacilli</taxon>
        <taxon>Bacillales</taxon>
        <taxon>Bacillaceae</taxon>
        <taxon>Metabacillus</taxon>
    </lineage>
</organism>
<dbReference type="AlphaFoldDB" id="A0A926NII0"/>
<reference evidence="11" key="1">
    <citation type="submission" date="2020-09" db="EMBL/GenBank/DDBJ databases">
        <title>A novel bacterium of genus Bacillus, isolated from South China Sea.</title>
        <authorList>
            <person name="Huang H."/>
            <person name="Mo K."/>
            <person name="Hu Y."/>
        </authorList>
    </citation>
    <scope>NUCLEOTIDE SEQUENCE</scope>
    <source>
        <strain evidence="11">IB182487</strain>
    </source>
</reference>
<dbReference type="GO" id="GO:0052693">
    <property type="term" value="F:epoxyqueuosine reductase activity"/>
    <property type="evidence" value="ECO:0007669"/>
    <property type="project" value="UniProtKB-UniRule"/>
</dbReference>
<feature type="binding site" evidence="9">
    <location>
        <position position="298"/>
    </location>
    <ligand>
        <name>tRNA</name>
        <dbReference type="ChEBI" id="CHEBI:17843"/>
    </ligand>
</feature>
<feature type="binding site" evidence="9">
    <location>
        <position position="240"/>
    </location>
    <ligand>
        <name>[4Fe-4S] cluster</name>
        <dbReference type="ChEBI" id="CHEBI:49883"/>
        <label>2</label>
    </ligand>
</feature>
<keyword evidence="9" id="KW-0846">Cobalamin</keyword>
<dbReference type="NCBIfam" id="TIGR00276">
    <property type="entry name" value="tRNA epoxyqueuosine(34) reductase QueG"/>
    <property type="match status" value="1"/>
</dbReference>
<dbReference type="FunFam" id="3.30.70.20:FF:000037">
    <property type="entry name" value="Epoxyqueuosine reductase"/>
    <property type="match status" value="1"/>
</dbReference>
<feature type="binding site" evidence="9">
    <location>
        <position position="297"/>
    </location>
    <ligand>
        <name>tRNA</name>
        <dbReference type="ChEBI" id="CHEBI:17843"/>
    </ligand>
</feature>
<dbReference type="EC" id="1.17.99.6" evidence="9"/>
<dbReference type="Proteomes" id="UP000626844">
    <property type="component" value="Unassembled WGS sequence"/>
</dbReference>